<evidence type="ECO:0000256" key="1">
    <source>
        <dbReference type="ARBA" id="ARBA00004123"/>
    </source>
</evidence>
<dbReference type="SUPFAM" id="SSF118290">
    <property type="entry name" value="WRKY DNA-binding domain"/>
    <property type="match status" value="1"/>
</dbReference>
<evidence type="ECO:0000256" key="6">
    <source>
        <dbReference type="SAM" id="MobiDB-lite"/>
    </source>
</evidence>
<keyword evidence="4" id="KW-0804">Transcription</keyword>
<evidence type="ECO:0000259" key="7">
    <source>
        <dbReference type="PROSITE" id="PS50811"/>
    </source>
</evidence>
<accession>A0AAD3T1H2</accession>
<evidence type="ECO:0000256" key="3">
    <source>
        <dbReference type="ARBA" id="ARBA00023125"/>
    </source>
</evidence>
<keyword evidence="9" id="KW-1185">Reference proteome</keyword>
<feature type="compositionally biased region" description="Basic residues" evidence="6">
    <location>
        <begin position="122"/>
        <end position="134"/>
    </location>
</feature>
<dbReference type="InterPro" id="IPR003657">
    <property type="entry name" value="WRKY_dom"/>
</dbReference>
<reference evidence="8" key="1">
    <citation type="submission" date="2023-05" db="EMBL/GenBank/DDBJ databases">
        <title>Nepenthes gracilis genome sequencing.</title>
        <authorList>
            <person name="Fukushima K."/>
        </authorList>
    </citation>
    <scope>NUCLEOTIDE SEQUENCE</scope>
    <source>
        <strain evidence="8">SING2019-196</strain>
    </source>
</reference>
<dbReference type="GO" id="GO:0043565">
    <property type="term" value="F:sequence-specific DNA binding"/>
    <property type="evidence" value="ECO:0007669"/>
    <property type="project" value="InterPro"/>
</dbReference>
<sequence>MDQEAPQLPPPPPSPLSPNGSSATLLMRSSPSSSSSTSIDYSALLKHRPIHPFLTQIDVLENDGVDWASLLSSTGRPTTTAAAAPIMDHDCAQRLIIPDQILSSVARNGVLAEEDDKSPREQKRKACRSRKARRPRFAFQTRSSDEVLDDGFRWRKYGQKAVKGSIHPRSYYRCAHVTCNVKKQVQRLCSDAGIVETTYEGVHNHPTEKLMETLTPLLHQIQFLSRSAQLFN</sequence>
<dbReference type="PANTHER" id="PTHR31221">
    <property type="entry name" value="WRKY TRANSCRIPTION FACTOR PROTEIN 1-RELATED"/>
    <property type="match status" value="1"/>
</dbReference>
<evidence type="ECO:0000313" key="8">
    <source>
        <dbReference type="EMBL" id="GMH21725.1"/>
    </source>
</evidence>
<proteinExistence type="predicted"/>
<evidence type="ECO:0000256" key="2">
    <source>
        <dbReference type="ARBA" id="ARBA00023015"/>
    </source>
</evidence>
<dbReference type="AlphaFoldDB" id="A0AAD3T1H2"/>
<dbReference type="Proteomes" id="UP001279734">
    <property type="component" value="Unassembled WGS sequence"/>
</dbReference>
<comment type="caution">
    <text evidence="8">The sequence shown here is derived from an EMBL/GenBank/DDBJ whole genome shotgun (WGS) entry which is preliminary data.</text>
</comment>
<dbReference type="Pfam" id="PF03106">
    <property type="entry name" value="WRKY"/>
    <property type="match status" value="1"/>
</dbReference>
<name>A0AAD3T1H2_NEPGR</name>
<keyword evidence="2" id="KW-0805">Transcription regulation</keyword>
<dbReference type="GO" id="GO:0005634">
    <property type="term" value="C:nucleus"/>
    <property type="evidence" value="ECO:0007669"/>
    <property type="project" value="UniProtKB-SubCell"/>
</dbReference>
<dbReference type="PANTHER" id="PTHR31221:SF369">
    <property type="entry name" value="WRKY TRANSCRIPTION FACTOR 43-RELATED"/>
    <property type="match status" value="1"/>
</dbReference>
<dbReference type="Gene3D" id="2.20.25.80">
    <property type="entry name" value="WRKY domain"/>
    <property type="match status" value="1"/>
</dbReference>
<feature type="region of interest" description="Disordered" evidence="6">
    <location>
        <begin position="1"/>
        <end position="38"/>
    </location>
</feature>
<dbReference type="EMBL" id="BSYO01000023">
    <property type="protein sequence ID" value="GMH21725.1"/>
    <property type="molecule type" value="Genomic_DNA"/>
</dbReference>
<dbReference type="PROSITE" id="PS50811">
    <property type="entry name" value="WRKY"/>
    <property type="match status" value="1"/>
</dbReference>
<evidence type="ECO:0000256" key="5">
    <source>
        <dbReference type="ARBA" id="ARBA00023242"/>
    </source>
</evidence>
<dbReference type="InterPro" id="IPR036576">
    <property type="entry name" value="WRKY_dom_sf"/>
</dbReference>
<comment type="subcellular location">
    <subcellularLocation>
        <location evidence="1">Nucleus</location>
    </subcellularLocation>
</comment>
<keyword evidence="5" id="KW-0539">Nucleus</keyword>
<feature type="compositionally biased region" description="Low complexity" evidence="6">
    <location>
        <begin position="17"/>
        <end position="38"/>
    </location>
</feature>
<organism evidence="8 9">
    <name type="scientific">Nepenthes gracilis</name>
    <name type="common">Slender pitcher plant</name>
    <dbReference type="NCBI Taxonomy" id="150966"/>
    <lineage>
        <taxon>Eukaryota</taxon>
        <taxon>Viridiplantae</taxon>
        <taxon>Streptophyta</taxon>
        <taxon>Embryophyta</taxon>
        <taxon>Tracheophyta</taxon>
        <taxon>Spermatophyta</taxon>
        <taxon>Magnoliopsida</taxon>
        <taxon>eudicotyledons</taxon>
        <taxon>Gunneridae</taxon>
        <taxon>Pentapetalae</taxon>
        <taxon>Caryophyllales</taxon>
        <taxon>Nepenthaceae</taxon>
        <taxon>Nepenthes</taxon>
    </lineage>
</organism>
<keyword evidence="3" id="KW-0238">DNA-binding</keyword>
<evidence type="ECO:0000313" key="9">
    <source>
        <dbReference type="Proteomes" id="UP001279734"/>
    </source>
</evidence>
<dbReference type="GO" id="GO:0003700">
    <property type="term" value="F:DNA-binding transcription factor activity"/>
    <property type="evidence" value="ECO:0007669"/>
    <property type="project" value="InterPro"/>
</dbReference>
<feature type="region of interest" description="Disordered" evidence="6">
    <location>
        <begin position="112"/>
        <end position="134"/>
    </location>
</feature>
<feature type="compositionally biased region" description="Pro residues" evidence="6">
    <location>
        <begin position="7"/>
        <end position="16"/>
    </location>
</feature>
<dbReference type="SMART" id="SM00774">
    <property type="entry name" value="WRKY"/>
    <property type="match status" value="1"/>
</dbReference>
<gene>
    <name evidence="8" type="ORF">Nepgr_023567</name>
</gene>
<feature type="domain" description="WRKY" evidence="7">
    <location>
        <begin position="143"/>
        <end position="208"/>
    </location>
</feature>
<dbReference type="FunFam" id="2.20.25.80:FF:000003">
    <property type="entry name" value="WRKY transcription factor 57"/>
    <property type="match status" value="1"/>
</dbReference>
<dbReference type="InterPro" id="IPR044810">
    <property type="entry name" value="WRKY_plant"/>
</dbReference>
<protein>
    <recommendedName>
        <fullName evidence="7">WRKY domain-containing protein</fullName>
    </recommendedName>
</protein>
<evidence type="ECO:0000256" key="4">
    <source>
        <dbReference type="ARBA" id="ARBA00023163"/>
    </source>
</evidence>